<protein>
    <submittedName>
        <fullName evidence="1">Uncharacterized protein</fullName>
    </submittedName>
</protein>
<organism evidence="1 2">
    <name type="scientific">Mycetocola reblochoni REB411</name>
    <dbReference type="NCBI Taxonomy" id="1255698"/>
    <lineage>
        <taxon>Bacteria</taxon>
        <taxon>Bacillati</taxon>
        <taxon>Actinomycetota</taxon>
        <taxon>Actinomycetes</taxon>
        <taxon>Micrococcales</taxon>
        <taxon>Microbacteriaceae</taxon>
        <taxon>Mycetocola</taxon>
    </lineage>
</organism>
<dbReference type="Proteomes" id="UP000196778">
    <property type="component" value="Unassembled WGS sequence"/>
</dbReference>
<reference evidence="2" key="1">
    <citation type="submission" date="2017-02" db="EMBL/GenBank/DDBJ databases">
        <authorList>
            <person name="Dridi B."/>
        </authorList>
    </citation>
    <scope>NUCLEOTIDE SEQUENCE [LARGE SCALE GENOMIC DNA]</scope>
    <source>
        <strain evidence="2">EB411</strain>
    </source>
</reference>
<sequence length="54" mass="6025">MNKRHWNTVFLDSDVPDELILALVEISHGLVLDALPRRTRLLVMAEGERGGGGR</sequence>
<evidence type="ECO:0000313" key="2">
    <source>
        <dbReference type="Proteomes" id="UP000196778"/>
    </source>
</evidence>
<accession>A0A1R4JUY7</accession>
<gene>
    <name evidence="1" type="ORF">FM119_09570</name>
</gene>
<evidence type="ECO:0000313" key="1">
    <source>
        <dbReference type="EMBL" id="SJN35734.1"/>
    </source>
</evidence>
<dbReference type="EMBL" id="FUKR01000054">
    <property type="protein sequence ID" value="SJN35734.1"/>
    <property type="molecule type" value="Genomic_DNA"/>
</dbReference>
<dbReference type="SUPFAM" id="SSF142906">
    <property type="entry name" value="YjbR-like"/>
    <property type="match status" value="1"/>
</dbReference>
<keyword evidence="2" id="KW-1185">Reference proteome</keyword>
<name>A0A1R4JUY7_9MICO</name>
<proteinExistence type="predicted"/>
<dbReference type="Gene3D" id="3.90.1150.30">
    <property type="match status" value="1"/>
</dbReference>
<dbReference type="AlphaFoldDB" id="A0A1R4JUY7"/>
<dbReference type="InterPro" id="IPR038056">
    <property type="entry name" value="YjbR-like_sf"/>
</dbReference>